<dbReference type="Gene3D" id="1.20.5.1930">
    <property type="match status" value="1"/>
</dbReference>
<dbReference type="SUPFAM" id="SSF55874">
    <property type="entry name" value="ATPase domain of HSP90 chaperone/DNA topoisomerase II/histidine kinase"/>
    <property type="match status" value="1"/>
</dbReference>
<dbReference type="GO" id="GO:0016301">
    <property type="term" value="F:kinase activity"/>
    <property type="evidence" value="ECO:0007669"/>
    <property type="project" value="UniProtKB-KW"/>
</dbReference>
<evidence type="ECO:0000256" key="9">
    <source>
        <dbReference type="SAM" id="Phobius"/>
    </source>
</evidence>
<dbReference type="InterPro" id="IPR036890">
    <property type="entry name" value="HATPase_C_sf"/>
</dbReference>
<proteinExistence type="predicted"/>
<gene>
    <name evidence="12" type="ORF">JGB26_20520</name>
</gene>
<evidence type="ECO:0000256" key="5">
    <source>
        <dbReference type="ARBA" id="ARBA00022741"/>
    </source>
</evidence>
<dbReference type="Pfam" id="PF07730">
    <property type="entry name" value="HisKA_3"/>
    <property type="match status" value="1"/>
</dbReference>
<dbReference type="Gene3D" id="3.30.565.10">
    <property type="entry name" value="Histidine kinase-like ATPase, C-terminal domain"/>
    <property type="match status" value="1"/>
</dbReference>
<dbReference type="PANTHER" id="PTHR24421:SF10">
    <property type="entry name" value="NITRATE_NITRITE SENSOR PROTEIN NARQ"/>
    <property type="match status" value="1"/>
</dbReference>
<reference evidence="12 13" key="1">
    <citation type="submission" date="2020-12" db="EMBL/GenBank/DDBJ databases">
        <title>Streptomyces typhae sp. nov., a novel endophytic actinomycete isolated from the root of cattail pollen (Typha angustifolia L.).</title>
        <authorList>
            <person name="Peng C."/>
            <person name="Liu C."/>
        </authorList>
    </citation>
    <scope>NUCLEOTIDE SEQUENCE [LARGE SCALE GENOMIC DNA]</scope>
    <source>
        <strain evidence="12 13">JCM 4753</strain>
    </source>
</reference>
<feature type="domain" description="Signal transduction histidine kinase subgroup 3 dimerisation and phosphoacceptor" evidence="11">
    <location>
        <begin position="188"/>
        <end position="253"/>
    </location>
</feature>
<keyword evidence="9" id="KW-0472">Membrane</keyword>
<dbReference type="InterPro" id="IPR050482">
    <property type="entry name" value="Sensor_HK_TwoCompSys"/>
</dbReference>
<keyword evidence="13" id="KW-1185">Reference proteome</keyword>
<organism evidence="12 13">
    <name type="scientific">Streptomyces flavofungini</name>
    <dbReference type="NCBI Taxonomy" id="68200"/>
    <lineage>
        <taxon>Bacteria</taxon>
        <taxon>Bacillati</taxon>
        <taxon>Actinomycetota</taxon>
        <taxon>Actinomycetes</taxon>
        <taxon>Kitasatosporales</taxon>
        <taxon>Streptomycetaceae</taxon>
        <taxon>Streptomyces</taxon>
    </lineage>
</organism>
<keyword evidence="9" id="KW-0812">Transmembrane</keyword>
<accession>A0ABS0X8E0</accession>
<keyword evidence="3" id="KW-0597">Phosphoprotein</keyword>
<comment type="catalytic activity">
    <reaction evidence="1">
        <text>ATP + protein L-histidine = ADP + protein N-phospho-L-histidine.</text>
        <dbReference type="EC" id="2.7.13.3"/>
    </reaction>
</comment>
<comment type="caution">
    <text evidence="12">The sequence shown here is derived from an EMBL/GenBank/DDBJ whole genome shotgun (WGS) entry which is preliminary data.</text>
</comment>
<evidence type="ECO:0000259" key="10">
    <source>
        <dbReference type="Pfam" id="PF02518"/>
    </source>
</evidence>
<name>A0ABS0X8E0_9ACTN</name>
<evidence type="ECO:0000256" key="3">
    <source>
        <dbReference type="ARBA" id="ARBA00022553"/>
    </source>
</evidence>
<feature type="transmembrane region" description="Helical" evidence="9">
    <location>
        <begin position="15"/>
        <end position="35"/>
    </location>
</feature>
<feature type="transmembrane region" description="Helical" evidence="9">
    <location>
        <begin position="47"/>
        <end position="64"/>
    </location>
</feature>
<keyword evidence="4" id="KW-0808">Transferase</keyword>
<protein>
    <recommendedName>
        <fullName evidence="2">histidine kinase</fullName>
        <ecNumber evidence="2">2.7.13.3</ecNumber>
    </recommendedName>
</protein>
<evidence type="ECO:0000256" key="8">
    <source>
        <dbReference type="ARBA" id="ARBA00023012"/>
    </source>
</evidence>
<keyword evidence="5" id="KW-0547">Nucleotide-binding</keyword>
<dbReference type="EMBL" id="JAEKOZ010000012">
    <property type="protein sequence ID" value="MBJ3809474.1"/>
    <property type="molecule type" value="Genomic_DNA"/>
</dbReference>
<sequence length="410" mass="43453">MDWKLPLNPAADGRLLRISSLTAFTLILVGDFAAARIADPDPFQAPTAWLPVVVTGPLIGLAVLGLPRSFALGRRVIGAVTISLTLTVWTLIDSSGLQWWGALETCGLLFLTIRATAHAWRPARAIAATVALCVTVLMLPLRSGSWSAFVAGGYILTVALAICVATGCGLRALELRRERAVHDVRQTERLALARDLHDLIAHHMTGIIVQANAAVTIQGTAPDQVDPLLRNIARSGTETLESMRRLVGVLREDNHAALRPGDLLTELADLVSAHCAHATADGDTPARLDVTAAARTARLGPEVEISVQRLVQEALTNVRRHAPGARATVRLDADPAWLRVTVTNTTAPHRATTPAGGRGGFGLLGLRERVEALDGTLRTGALPQGGWQVEAAFPLATSAADALQDHGPGR</sequence>
<feature type="transmembrane region" description="Helical" evidence="9">
    <location>
        <begin position="147"/>
        <end position="170"/>
    </location>
</feature>
<evidence type="ECO:0000256" key="4">
    <source>
        <dbReference type="ARBA" id="ARBA00022679"/>
    </source>
</evidence>
<keyword evidence="6 12" id="KW-0418">Kinase</keyword>
<dbReference type="CDD" id="cd16917">
    <property type="entry name" value="HATPase_UhpB-NarQ-NarX-like"/>
    <property type="match status" value="1"/>
</dbReference>
<dbReference type="PANTHER" id="PTHR24421">
    <property type="entry name" value="NITRATE/NITRITE SENSOR PROTEIN NARX-RELATED"/>
    <property type="match status" value="1"/>
</dbReference>
<dbReference type="Proteomes" id="UP000634780">
    <property type="component" value="Unassembled WGS sequence"/>
</dbReference>
<evidence type="ECO:0000256" key="1">
    <source>
        <dbReference type="ARBA" id="ARBA00000085"/>
    </source>
</evidence>
<dbReference type="RefSeq" id="WP_190115394.1">
    <property type="nucleotide sequence ID" value="NZ_BMVR01000004.1"/>
</dbReference>
<dbReference type="InterPro" id="IPR003594">
    <property type="entry name" value="HATPase_dom"/>
</dbReference>
<evidence type="ECO:0000256" key="2">
    <source>
        <dbReference type="ARBA" id="ARBA00012438"/>
    </source>
</evidence>
<feature type="domain" description="Histidine kinase/HSP90-like ATPase" evidence="10">
    <location>
        <begin position="304"/>
        <end position="396"/>
    </location>
</feature>
<keyword evidence="7" id="KW-0067">ATP-binding</keyword>
<evidence type="ECO:0000313" key="12">
    <source>
        <dbReference type="EMBL" id="MBJ3809474.1"/>
    </source>
</evidence>
<evidence type="ECO:0000256" key="6">
    <source>
        <dbReference type="ARBA" id="ARBA00022777"/>
    </source>
</evidence>
<dbReference type="Pfam" id="PF02518">
    <property type="entry name" value="HATPase_c"/>
    <property type="match status" value="1"/>
</dbReference>
<evidence type="ECO:0000256" key="7">
    <source>
        <dbReference type="ARBA" id="ARBA00022840"/>
    </source>
</evidence>
<keyword evidence="9" id="KW-1133">Transmembrane helix</keyword>
<keyword evidence="8" id="KW-0902">Two-component regulatory system</keyword>
<evidence type="ECO:0000313" key="13">
    <source>
        <dbReference type="Proteomes" id="UP000634780"/>
    </source>
</evidence>
<dbReference type="InterPro" id="IPR011712">
    <property type="entry name" value="Sig_transdc_His_kin_sub3_dim/P"/>
</dbReference>
<dbReference type="EC" id="2.7.13.3" evidence="2"/>
<feature type="transmembrane region" description="Helical" evidence="9">
    <location>
        <begin position="76"/>
        <end position="92"/>
    </location>
</feature>
<evidence type="ECO:0000259" key="11">
    <source>
        <dbReference type="Pfam" id="PF07730"/>
    </source>
</evidence>
<feature type="transmembrane region" description="Helical" evidence="9">
    <location>
        <begin position="123"/>
        <end position="141"/>
    </location>
</feature>